<comment type="caution">
    <text evidence="4">The sequence shown here is derived from an EMBL/GenBank/DDBJ whole genome shotgun (WGS) entry which is preliminary data.</text>
</comment>
<sequence>MFMKRFGFKDPEKVPQLPQPGSQAAEIYSDASPLDGDVVLNKNTTSVFIGTNFENMIRNRGIETILFIGISTDAGISSSARDSSNRGFYTIVVQDCVSSFNQEMHEAALKALQSVCLVESSENIMKE</sequence>
<evidence type="ECO:0000256" key="2">
    <source>
        <dbReference type="SAM" id="MobiDB-lite"/>
    </source>
</evidence>
<dbReference type="InterPro" id="IPR036380">
    <property type="entry name" value="Isochorismatase-like_sf"/>
</dbReference>
<keyword evidence="1" id="KW-0378">Hydrolase</keyword>
<proteinExistence type="predicted"/>
<reference evidence="4" key="1">
    <citation type="journal article" date="2014" name="Front. Microbiol.">
        <title>High frequency of phylogenetically diverse reductive dehalogenase-homologous genes in deep subseafloor sedimentary metagenomes.</title>
        <authorList>
            <person name="Kawai M."/>
            <person name="Futagami T."/>
            <person name="Toyoda A."/>
            <person name="Takaki Y."/>
            <person name="Nishi S."/>
            <person name="Hori S."/>
            <person name="Arai W."/>
            <person name="Tsubouchi T."/>
            <person name="Morono Y."/>
            <person name="Uchiyama I."/>
            <person name="Ito T."/>
            <person name="Fujiyama A."/>
            <person name="Inagaki F."/>
            <person name="Takami H."/>
        </authorList>
    </citation>
    <scope>NUCLEOTIDE SEQUENCE</scope>
    <source>
        <strain evidence="4">Expedition CK06-06</strain>
    </source>
</reference>
<dbReference type="SUPFAM" id="SSF52499">
    <property type="entry name" value="Isochorismatase-like hydrolases"/>
    <property type="match status" value="1"/>
</dbReference>
<dbReference type="InterPro" id="IPR050272">
    <property type="entry name" value="Isochorismatase-like_hydrls"/>
</dbReference>
<feature type="domain" description="Isochorismatase-like" evidence="3">
    <location>
        <begin position="5"/>
        <end position="115"/>
    </location>
</feature>
<dbReference type="CDD" id="cd00431">
    <property type="entry name" value="cysteine_hydrolases"/>
    <property type="match status" value="1"/>
</dbReference>
<dbReference type="Gene3D" id="3.40.50.850">
    <property type="entry name" value="Isochorismatase-like"/>
    <property type="match status" value="1"/>
</dbReference>
<dbReference type="InterPro" id="IPR000868">
    <property type="entry name" value="Isochorismatase-like_dom"/>
</dbReference>
<protein>
    <recommendedName>
        <fullName evidence="3">Isochorismatase-like domain-containing protein</fullName>
    </recommendedName>
</protein>
<evidence type="ECO:0000313" key="4">
    <source>
        <dbReference type="EMBL" id="GAH58304.1"/>
    </source>
</evidence>
<organism evidence="4">
    <name type="scientific">marine sediment metagenome</name>
    <dbReference type="NCBI Taxonomy" id="412755"/>
    <lineage>
        <taxon>unclassified sequences</taxon>
        <taxon>metagenomes</taxon>
        <taxon>ecological metagenomes</taxon>
    </lineage>
</organism>
<accession>X1HWU7</accession>
<evidence type="ECO:0000256" key="1">
    <source>
        <dbReference type="ARBA" id="ARBA00022801"/>
    </source>
</evidence>
<evidence type="ECO:0000259" key="3">
    <source>
        <dbReference type="Pfam" id="PF00857"/>
    </source>
</evidence>
<dbReference type="PANTHER" id="PTHR43540">
    <property type="entry name" value="PEROXYUREIDOACRYLATE/UREIDOACRYLATE AMIDOHYDROLASE-RELATED"/>
    <property type="match status" value="1"/>
</dbReference>
<dbReference type="EMBL" id="BARU01021237">
    <property type="protein sequence ID" value="GAH58304.1"/>
    <property type="molecule type" value="Genomic_DNA"/>
</dbReference>
<dbReference type="Pfam" id="PF00857">
    <property type="entry name" value="Isochorismatase"/>
    <property type="match status" value="1"/>
</dbReference>
<feature type="region of interest" description="Disordered" evidence="2">
    <location>
        <begin position="1"/>
        <end position="20"/>
    </location>
</feature>
<name>X1HWU7_9ZZZZ</name>
<dbReference type="AlphaFoldDB" id="X1HWU7"/>
<gene>
    <name evidence="4" type="ORF">S03H2_34769</name>
</gene>
<dbReference type="GO" id="GO:0016787">
    <property type="term" value="F:hydrolase activity"/>
    <property type="evidence" value="ECO:0007669"/>
    <property type="project" value="UniProtKB-KW"/>
</dbReference>